<dbReference type="RefSeq" id="WP_133853842.1">
    <property type="nucleotide sequence ID" value="NZ_SNXZ01000009.1"/>
</dbReference>
<dbReference type="AlphaFoldDB" id="A0A4R6RVM6"/>
<dbReference type="Proteomes" id="UP000295444">
    <property type="component" value="Unassembled WGS sequence"/>
</dbReference>
<organism evidence="3 4">
    <name type="scientific">Labedaea rhizosphaerae</name>
    <dbReference type="NCBI Taxonomy" id="598644"/>
    <lineage>
        <taxon>Bacteria</taxon>
        <taxon>Bacillati</taxon>
        <taxon>Actinomycetota</taxon>
        <taxon>Actinomycetes</taxon>
        <taxon>Pseudonocardiales</taxon>
        <taxon>Pseudonocardiaceae</taxon>
        <taxon>Labedaea</taxon>
    </lineage>
</organism>
<dbReference type="Pfam" id="PF01989">
    <property type="entry name" value="AcnX_swivel_put"/>
    <property type="match status" value="1"/>
</dbReference>
<dbReference type="EMBL" id="SNXZ01000009">
    <property type="protein sequence ID" value="TDP91042.1"/>
    <property type="molecule type" value="Genomic_DNA"/>
</dbReference>
<dbReference type="PANTHER" id="PTHR36577">
    <property type="entry name" value="DUF521 DOMAIN PROTEIN (AFU_ORTHOLOGUE AFUA_6G00490)"/>
    <property type="match status" value="1"/>
</dbReference>
<comment type="caution">
    <text evidence="3">The sequence shown here is derived from an EMBL/GenBank/DDBJ whole genome shotgun (WGS) entry which is preliminary data.</text>
</comment>
<name>A0A4R6RVM6_LABRH</name>
<dbReference type="PANTHER" id="PTHR36577:SF3">
    <property type="entry name" value="DUF521 DOMAIN PROTEIN (AFU_ORTHOLOGUE AFUA_6G00490)"/>
    <property type="match status" value="1"/>
</dbReference>
<evidence type="ECO:0000256" key="1">
    <source>
        <dbReference type="ARBA" id="ARBA00023239"/>
    </source>
</evidence>
<gene>
    <name evidence="3" type="ORF">EV186_10934</name>
</gene>
<dbReference type="InterPro" id="IPR002840">
    <property type="entry name" value="PMDh-S-like_dom"/>
</dbReference>
<dbReference type="GO" id="GO:0016829">
    <property type="term" value="F:lyase activity"/>
    <property type="evidence" value="ECO:0007669"/>
    <property type="project" value="UniProtKB-KW"/>
</dbReference>
<evidence type="ECO:0000313" key="4">
    <source>
        <dbReference type="Proteomes" id="UP000295444"/>
    </source>
</evidence>
<protein>
    <submittedName>
        <fullName evidence="3">Putative aconitase subunit 2</fullName>
    </submittedName>
</protein>
<dbReference type="Gene3D" id="3.50.30.10">
    <property type="entry name" value="Phosphohistidine domain"/>
    <property type="match status" value="1"/>
</dbReference>
<proteinExistence type="predicted"/>
<keyword evidence="4" id="KW-1185">Reference proteome</keyword>
<evidence type="ECO:0000313" key="3">
    <source>
        <dbReference type="EMBL" id="TDP91042.1"/>
    </source>
</evidence>
<reference evidence="3 4" key="1">
    <citation type="submission" date="2019-03" db="EMBL/GenBank/DDBJ databases">
        <title>Genomic Encyclopedia of Type Strains, Phase IV (KMG-IV): sequencing the most valuable type-strain genomes for metagenomic binning, comparative biology and taxonomic classification.</title>
        <authorList>
            <person name="Goeker M."/>
        </authorList>
    </citation>
    <scope>NUCLEOTIDE SEQUENCE [LARGE SCALE GENOMIC DNA]</scope>
    <source>
        <strain evidence="3 4">DSM 45361</strain>
    </source>
</reference>
<evidence type="ECO:0000259" key="2">
    <source>
        <dbReference type="Pfam" id="PF01989"/>
    </source>
</evidence>
<accession>A0A4R6RVM6</accession>
<sequence length="119" mass="12511">MKVLHPGRGTGEVAKLDAPLSFWGGTDLTGHIRDPHHPQHGMLLAGRVVVMPASRGSSSSSSVLAEQLRLGTAPAAIVLTERDPIILLGAIVAEQLYAVSLPVLLLDPDEPRPEGVVTI</sequence>
<feature type="domain" description="Phosphomevalonate dehydratase small subunit-like" evidence="2">
    <location>
        <begin position="20"/>
        <end position="100"/>
    </location>
</feature>
<keyword evidence="1" id="KW-0456">Lyase</keyword>
<dbReference type="OrthoDB" id="8907874at2"/>
<dbReference type="SUPFAM" id="SSF52016">
    <property type="entry name" value="LeuD/IlvD-like"/>
    <property type="match status" value="1"/>
</dbReference>